<keyword evidence="13" id="KW-1185">Reference proteome</keyword>
<evidence type="ECO:0000256" key="5">
    <source>
        <dbReference type="ARBA" id="ARBA00023163"/>
    </source>
</evidence>
<evidence type="ECO:0000256" key="7">
    <source>
        <dbReference type="ARBA" id="ARBA00023294"/>
    </source>
</evidence>
<sequence length="670" mass="75211">MAFAHYNPTYFPEEEEALLNENKEEKDGLRRELWHACAGPLVWVPYVGEMVFYFPQGHLEQVEAYMKEGAGPSMPNFDLPYNILCKVMSVQLKAELDTDEVYSQLTLLPEEDEEMDDGVSLSLLQSTHTKSFSKILTMSDTSVHGGFSVLKQNADECLPPLDMTQQTPAQELIAKDLHGISWCFRHVYRGEPKRHLLTSGWSTFVSAKRLVAGDAFILIRGENGEFRVGVRRATKLKKIAASPVITSHSMQVGILATASHAIRAGAMFTVYYRPMICPSAFIIPYDQYIRSTNKNYSVGMKFHTTFEKAQGLEQRAAGMIISIEDVDPRWPSSTWRCLKVRWHEVSETFVRRVRVSPWEINTSAVTNMTPPLTLTRSRRARKRPSPSLQLSSVVKNGLYQGSSEPVVLPQRRSRVSQGQETSTQPSMDASTSCSPSFSSLNYGGDQAQIGLYYNPFFNNGTNGNIELNGNWSQHDDNASRFQEWRAPNSQEVANTPTAESYGNVTVRLFGVNLVHTPTCVTAPSKLQPPCTIPRVTTESNLEYDPLSEPLKSLNLSDIPRSGGYMENPCNSFSVKVKKYGGALGKSVELARFSGYDELVWELDQLFDFKGDLMQRCNNWSVVYVDDEGDLMLLGDNPWLDFLHVVQTLWIFPKEVLGKSRIATVKASVLT</sequence>
<evidence type="ECO:0000259" key="11">
    <source>
        <dbReference type="PROSITE" id="PS51745"/>
    </source>
</evidence>
<dbReference type="InterPro" id="IPR015300">
    <property type="entry name" value="DNA-bd_pseudobarrel_sf"/>
</dbReference>
<dbReference type="GO" id="GO:0009734">
    <property type="term" value="P:auxin-activated signaling pathway"/>
    <property type="evidence" value="ECO:0007669"/>
    <property type="project" value="UniProtKB-KW"/>
</dbReference>
<dbReference type="GO" id="GO:0005634">
    <property type="term" value="C:nucleus"/>
    <property type="evidence" value="ECO:0007669"/>
    <property type="project" value="UniProtKB-SubCell"/>
</dbReference>
<dbReference type="InterPro" id="IPR003340">
    <property type="entry name" value="B3_DNA-bd"/>
</dbReference>
<evidence type="ECO:0000256" key="4">
    <source>
        <dbReference type="ARBA" id="ARBA00023125"/>
    </source>
</evidence>
<keyword evidence="3 8" id="KW-0805">Transcription regulation</keyword>
<dbReference type="CDD" id="cd10017">
    <property type="entry name" value="B3_DNA"/>
    <property type="match status" value="1"/>
</dbReference>
<dbReference type="GO" id="GO:0003677">
    <property type="term" value="F:DNA binding"/>
    <property type="evidence" value="ECO:0007669"/>
    <property type="project" value="UniProtKB-KW"/>
</dbReference>
<dbReference type="PROSITE" id="PS50863">
    <property type="entry name" value="B3"/>
    <property type="match status" value="1"/>
</dbReference>
<feature type="region of interest" description="Disordered" evidence="9">
    <location>
        <begin position="405"/>
        <end position="435"/>
    </location>
</feature>
<accession>A0A7J7NS92</accession>
<dbReference type="AlphaFoldDB" id="A0A7J7NS92"/>
<name>A0A7J7NS92_9MAGN</name>
<dbReference type="Pfam" id="PF06507">
    <property type="entry name" value="ARF_AD"/>
    <property type="match status" value="1"/>
</dbReference>
<evidence type="ECO:0000256" key="2">
    <source>
        <dbReference type="ARBA" id="ARBA00007853"/>
    </source>
</evidence>
<dbReference type="OrthoDB" id="1668982at2759"/>
<proteinExistence type="inferred from homology"/>
<evidence type="ECO:0000256" key="3">
    <source>
        <dbReference type="ARBA" id="ARBA00023015"/>
    </source>
</evidence>
<dbReference type="PANTHER" id="PTHR31384">
    <property type="entry name" value="AUXIN RESPONSE FACTOR 4-RELATED"/>
    <property type="match status" value="1"/>
</dbReference>
<dbReference type="InterPro" id="IPR053793">
    <property type="entry name" value="PB1-like"/>
</dbReference>
<evidence type="ECO:0000313" key="12">
    <source>
        <dbReference type="EMBL" id="KAF6170029.1"/>
    </source>
</evidence>
<evidence type="ECO:0000256" key="6">
    <source>
        <dbReference type="ARBA" id="ARBA00023242"/>
    </source>
</evidence>
<reference evidence="12 13" key="1">
    <citation type="journal article" date="2020" name="IScience">
        <title>Genome Sequencing of the Endangered Kingdonia uniflora (Circaeasteraceae, Ranunculales) Reveals Potential Mechanisms of Evolutionary Specialization.</title>
        <authorList>
            <person name="Sun Y."/>
            <person name="Deng T."/>
            <person name="Zhang A."/>
            <person name="Moore M.J."/>
            <person name="Landis J.B."/>
            <person name="Lin N."/>
            <person name="Zhang H."/>
            <person name="Zhang X."/>
            <person name="Huang J."/>
            <person name="Zhang X."/>
            <person name="Sun H."/>
            <person name="Wang H."/>
        </authorList>
    </citation>
    <scope>NUCLEOTIDE SEQUENCE [LARGE SCALE GENOMIC DNA]</scope>
    <source>
        <strain evidence="12">TB1705</strain>
        <tissue evidence="12">Leaf</tissue>
    </source>
</reference>
<dbReference type="SMART" id="SM01019">
    <property type="entry name" value="B3"/>
    <property type="match status" value="1"/>
</dbReference>
<dbReference type="InterPro" id="IPR010525">
    <property type="entry name" value="ARF_dom"/>
</dbReference>
<keyword evidence="6 8" id="KW-0539">Nucleus</keyword>
<dbReference type="Gene3D" id="2.30.30.1040">
    <property type="match status" value="1"/>
</dbReference>
<comment type="subcellular location">
    <subcellularLocation>
        <location evidence="1 8">Nucleus</location>
    </subcellularLocation>
</comment>
<comment type="similarity">
    <text evidence="2 8">Belongs to the ARF family.</text>
</comment>
<comment type="caution">
    <text evidence="12">The sequence shown here is derived from an EMBL/GenBank/DDBJ whole genome shotgun (WGS) entry which is preliminary data.</text>
</comment>
<dbReference type="Proteomes" id="UP000541444">
    <property type="component" value="Unassembled WGS sequence"/>
</dbReference>
<keyword evidence="5 8" id="KW-0804">Transcription</keyword>
<comment type="function">
    <text evidence="8">Auxin response factors (ARFs) are transcriptional factors that bind specifically to the DNA sequence 5'-TGTCTC-3' found in the auxin-responsive promoter elements (AuxREs).</text>
</comment>
<gene>
    <name evidence="12" type="ORF">GIB67_042834</name>
</gene>
<dbReference type="InterPro" id="IPR044835">
    <property type="entry name" value="ARF_plant"/>
</dbReference>
<dbReference type="PANTHER" id="PTHR31384:SF25">
    <property type="entry name" value="AUXIN RESPONSE FACTOR"/>
    <property type="match status" value="1"/>
</dbReference>
<evidence type="ECO:0000256" key="9">
    <source>
        <dbReference type="SAM" id="MobiDB-lite"/>
    </source>
</evidence>
<feature type="domain" description="PB1" evidence="11">
    <location>
        <begin position="571"/>
        <end position="653"/>
    </location>
</feature>
<evidence type="ECO:0000313" key="13">
    <source>
        <dbReference type="Proteomes" id="UP000541444"/>
    </source>
</evidence>
<organism evidence="12 13">
    <name type="scientific">Kingdonia uniflora</name>
    <dbReference type="NCBI Taxonomy" id="39325"/>
    <lineage>
        <taxon>Eukaryota</taxon>
        <taxon>Viridiplantae</taxon>
        <taxon>Streptophyta</taxon>
        <taxon>Embryophyta</taxon>
        <taxon>Tracheophyta</taxon>
        <taxon>Spermatophyta</taxon>
        <taxon>Magnoliopsida</taxon>
        <taxon>Ranunculales</taxon>
        <taxon>Circaeasteraceae</taxon>
        <taxon>Kingdonia</taxon>
    </lineage>
</organism>
<evidence type="ECO:0000256" key="1">
    <source>
        <dbReference type="ARBA" id="ARBA00004123"/>
    </source>
</evidence>
<protein>
    <recommendedName>
        <fullName evidence="8">Auxin response factor</fullName>
    </recommendedName>
</protein>
<dbReference type="FunFam" id="2.40.330.10:FF:000001">
    <property type="entry name" value="Auxin response factor"/>
    <property type="match status" value="1"/>
</dbReference>
<feature type="compositionally biased region" description="Polar residues" evidence="9">
    <location>
        <begin position="415"/>
        <end position="435"/>
    </location>
</feature>
<feature type="domain" description="TF-B3" evidence="10">
    <location>
        <begin position="132"/>
        <end position="234"/>
    </location>
</feature>
<dbReference type="EMBL" id="JACGCM010000620">
    <property type="protein sequence ID" value="KAF6170029.1"/>
    <property type="molecule type" value="Genomic_DNA"/>
</dbReference>
<evidence type="ECO:0000256" key="8">
    <source>
        <dbReference type="RuleBase" id="RU004561"/>
    </source>
</evidence>
<dbReference type="FunFam" id="2.30.30.1040:FF:000001">
    <property type="entry name" value="Auxin response factor"/>
    <property type="match status" value="1"/>
</dbReference>
<dbReference type="PROSITE" id="PS51745">
    <property type="entry name" value="PB1"/>
    <property type="match status" value="1"/>
</dbReference>
<dbReference type="GO" id="GO:0006355">
    <property type="term" value="P:regulation of DNA-templated transcription"/>
    <property type="evidence" value="ECO:0007669"/>
    <property type="project" value="InterPro"/>
</dbReference>
<dbReference type="Pfam" id="PF02362">
    <property type="entry name" value="B3"/>
    <property type="match status" value="1"/>
</dbReference>
<dbReference type="SUPFAM" id="SSF54277">
    <property type="entry name" value="CAD &amp; PB1 domains"/>
    <property type="match status" value="1"/>
</dbReference>
<dbReference type="Gene3D" id="2.40.330.10">
    <property type="entry name" value="DNA-binding pseudobarrel domain"/>
    <property type="match status" value="1"/>
</dbReference>
<evidence type="ECO:0000259" key="10">
    <source>
        <dbReference type="PROSITE" id="PS50863"/>
    </source>
</evidence>
<keyword evidence="4 8" id="KW-0238">DNA-binding</keyword>
<comment type="subunit">
    <text evidence="8">Homodimers and heterodimers.</text>
</comment>
<keyword evidence="7 8" id="KW-0927">Auxin signaling pathway</keyword>
<dbReference type="Gene3D" id="3.10.20.90">
    <property type="entry name" value="Phosphatidylinositol 3-kinase Catalytic Subunit, Chain A, domain 1"/>
    <property type="match status" value="1"/>
</dbReference>
<dbReference type="SUPFAM" id="SSF101936">
    <property type="entry name" value="DNA-binding pseudobarrel domain"/>
    <property type="match status" value="1"/>
</dbReference>